<dbReference type="PANTHER" id="PTHR33511">
    <property type="entry name" value="OS06G0632400 PROTEIN"/>
    <property type="match status" value="1"/>
</dbReference>
<dbReference type="AlphaFoldDB" id="A0A835D9B5"/>
<accession>A0A835D9B5</accession>
<protein>
    <submittedName>
        <fullName evidence="1">Uncharacterized protein</fullName>
    </submittedName>
</protein>
<reference evidence="1 2" key="1">
    <citation type="submission" date="2020-04" db="EMBL/GenBank/DDBJ databases">
        <title>Plant Genome Project.</title>
        <authorList>
            <person name="Zhang R.-G."/>
        </authorList>
    </citation>
    <scope>NUCLEOTIDE SEQUENCE [LARGE SCALE GENOMIC DNA]</scope>
    <source>
        <strain evidence="1">YNK0</strain>
        <tissue evidence="1">Leaf</tissue>
    </source>
</reference>
<evidence type="ECO:0000313" key="1">
    <source>
        <dbReference type="EMBL" id="KAF8394756.1"/>
    </source>
</evidence>
<comment type="caution">
    <text evidence="1">The sequence shown here is derived from an EMBL/GenBank/DDBJ whole genome shotgun (WGS) entry which is preliminary data.</text>
</comment>
<sequence length="138" mass="15849">MASLVELDEFLRQVPSLVCAIDECCPAKDTFFFGQMKMVVDGLVLCVILREKERVMGGNNRQRKSLSSFSMFNIFKSRRSQDRDDTCDEAVKVRKVRPSDDDKVRWVAERDIDSKASAFIANFYKNRVSDPERQTVAV</sequence>
<keyword evidence="2" id="KW-1185">Reference proteome</keyword>
<gene>
    <name evidence="1" type="ORF">HHK36_020973</name>
</gene>
<evidence type="ECO:0000313" key="2">
    <source>
        <dbReference type="Proteomes" id="UP000655225"/>
    </source>
</evidence>
<dbReference type="OrthoDB" id="654716at2759"/>
<dbReference type="EMBL" id="JABCRI010000014">
    <property type="protein sequence ID" value="KAF8394756.1"/>
    <property type="molecule type" value="Genomic_DNA"/>
</dbReference>
<dbReference type="Proteomes" id="UP000655225">
    <property type="component" value="Unassembled WGS sequence"/>
</dbReference>
<organism evidence="1 2">
    <name type="scientific">Tetracentron sinense</name>
    <name type="common">Spur-leaf</name>
    <dbReference type="NCBI Taxonomy" id="13715"/>
    <lineage>
        <taxon>Eukaryota</taxon>
        <taxon>Viridiplantae</taxon>
        <taxon>Streptophyta</taxon>
        <taxon>Embryophyta</taxon>
        <taxon>Tracheophyta</taxon>
        <taxon>Spermatophyta</taxon>
        <taxon>Magnoliopsida</taxon>
        <taxon>Trochodendrales</taxon>
        <taxon>Trochodendraceae</taxon>
        <taxon>Tetracentron</taxon>
    </lineage>
</organism>
<proteinExistence type="predicted"/>
<name>A0A835D9B5_TETSI</name>